<evidence type="ECO:0000313" key="4">
    <source>
        <dbReference type="EMBL" id="SHH77669.1"/>
    </source>
</evidence>
<dbReference type="GO" id="GO:0008168">
    <property type="term" value="F:methyltransferase activity"/>
    <property type="evidence" value="ECO:0007669"/>
    <property type="project" value="UniProtKB-KW"/>
</dbReference>
<dbReference type="InterPro" id="IPR041698">
    <property type="entry name" value="Methyltransf_25"/>
</dbReference>
<dbReference type="CDD" id="cd02440">
    <property type="entry name" value="AdoMet_MTases"/>
    <property type="match status" value="1"/>
</dbReference>
<gene>
    <name evidence="4" type="ORF">SAMN04488109_5325</name>
</gene>
<dbReference type="Gene3D" id="3.40.50.150">
    <property type="entry name" value="Vaccinia Virus protein VP39"/>
    <property type="match status" value="1"/>
</dbReference>
<keyword evidence="5" id="KW-1185">Reference proteome</keyword>
<proteinExistence type="predicted"/>
<dbReference type="GO" id="GO:0032259">
    <property type="term" value="P:methylation"/>
    <property type="evidence" value="ECO:0007669"/>
    <property type="project" value="UniProtKB-KW"/>
</dbReference>
<evidence type="ECO:0000256" key="1">
    <source>
        <dbReference type="ARBA" id="ARBA00022603"/>
    </source>
</evidence>
<dbReference type="EMBL" id="FQWQ01000004">
    <property type="protein sequence ID" value="SHH77669.1"/>
    <property type="molecule type" value="Genomic_DNA"/>
</dbReference>
<feature type="domain" description="Methyltransferase" evidence="3">
    <location>
        <begin position="64"/>
        <end position="155"/>
    </location>
</feature>
<dbReference type="Gene3D" id="2.20.25.110">
    <property type="entry name" value="S-adenosyl-L-methionine-dependent methyltransferases"/>
    <property type="match status" value="1"/>
</dbReference>
<accession>A0A1M5VQZ0</accession>
<evidence type="ECO:0000256" key="2">
    <source>
        <dbReference type="ARBA" id="ARBA00022679"/>
    </source>
</evidence>
<reference evidence="4 5" key="1">
    <citation type="submission" date="2016-11" db="EMBL/GenBank/DDBJ databases">
        <authorList>
            <person name="Jaros S."/>
            <person name="Januszkiewicz K."/>
            <person name="Wedrychowicz H."/>
        </authorList>
    </citation>
    <scope>NUCLEOTIDE SEQUENCE [LARGE SCALE GENOMIC DNA]</scope>
    <source>
        <strain evidence="4 5">DSM 24574</strain>
    </source>
</reference>
<dbReference type="Pfam" id="PF13649">
    <property type="entry name" value="Methyltransf_25"/>
    <property type="match status" value="1"/>
</dbReference>
<sequence length="264" mass="30205">MKINLGYMKNLAHQVDAAPAGWFKKWFDSSFYHQLYAHRSQKEAADFIDELLDKLQPEPAARMLDLGCGAGRHAKFLASKGFNVTGLDLAGSSIQAARQFETTNLQFYRHDMRVPFGMNYFDYVFNFFTSFGYFDTDAENHDVIRNIANTLKPGGILVMDYLNVAYSEAHLVPREEKEIDGIAYHITRHADKKHFYKKIVIDNLQADGPFEYTERVAKLALKDFQGLFEAHGLTLLTVFGDYQLNDYDVATSPRLILHAQKKTK</sequence>
<organism evidence="4 5">
    <name type="scientific">Chryseolinea serpens</name>
    <dbReference type="NCBI Taxonomy" id="947013"/>
    <lineage>
        <taxon>Bacteria</taxon>
        <taxon>Pseudomonadati</taxon>
        <taxon>Bacteroidota</taxon>
        <taxon>Cytophagia</taxon>
        <taxon>Cytophagales</taxon>
        <taxon>Fulvivirgaceae</taxon>
        <taxon>Chryseolinea</taxon>
    </lineage>
</organism>
<evidence type="ECO:0000313" key="5">
    <source>
        <dbReference type="Proteomes" id="UP000184212"/>
    </source>
</evidence>
<dbReference type="AlphaFoldDB" id="A0A1M5VQZ0"/>
<dbReference type="InterPro" id="IPR029063">
    <property type="entry name" value="SAM-dependent_MTases_sf"/>
</dbReference>
<dbReference type="Proteomes" id="UP000184212">
    <property type="component" value="Unassembled WGS sequence"/>
</dbReference>
<protein>
    <submittedName>
        <fullName evidence="4">Methyltransferase domain-containing protein</fullName>
    </submittedName>
</protein>
<dbReference type="RefSeq" id="WP_221408807.1">
    <property type="nucleotide sequence ID" value="NZ_FQWQ01000004.1"/>
</dbReference>
<dbReference type="STRING" id="947013.SAMN04488109_5325"/>
<dbReference type="SUPFAM" id="SSF53335">
    <property type="entry name" value="S-adenosyl-L-methionine-dependent methyltransferases"/>
    <property type="match status" value="1"/>
</dbReference>
<keyword evidence="1 4" id="KW-0489">Methyltransferase</keyword>
<evidence type="ECO:0000259" key="3">
    <source>
        <dbReference type="Pfam" id="PF13649"/>
    </source>
</evidence>
<name>A0A1M5VQZ0_9BACT</name>
<keyword evidence="2 4" id="KW-0808">Transferase</keyword>
<dbReference type="PANTHER" id="PTHR43861:SF1">
    <property type="entry name" value="TRANS-ACONITATE 2-METHYLTRANSFERASE"/>
    <property type="match status" value="1"/>
</dbReference>
<dbReference type="PANTHER" id="PTHR43861">
    <property type="entry name" value="TRANS-ACONITATE 2-METHYLTRANSFERASE-RELATED"/>
    <property type="match status" value="1"/>
</dbReference>